<dbReference type="EMBL" id="BMXL01000026">
    <property type="protein sequence ID" value="GHD33255.1"/>
    <property type="molecule type" value="Genomic_DNA"/>
</dbReference>
<dbReference type="AlphaFoldDB" id="A0A918XJ66"/>
<sequence length="78" mass="8445">MNRLFIITHPGLTSTPVSTHRLNAHQNRKAVNNDMTEAGARLSINLSLPAADGTPKDTVITAKKIATIEVVTIETNRP</sequence>
<organism evidence="1 2">
    <name type="scientific">Nocardiopsis kunsanensis</name>
    <dbReference type="NCBI Taxonomy" id="141693"/>
    <lineage>
        <taxon>Bacteria</taxon>
        <taxon>Bacillati</taxon>
        <taxon>Actinomycetota</taxon>
        <taxon>Actinomycetes</taxon>
        <taxon>Streptosporangiales</taxon>
        <taxon>Nocardiopsidaceae</taxon>
        <taxon>Nocardiopsis</taxon>
    </lineage>
</organism>
<gene>
    <name evidence="1" type="ORF">GCM10007147_37720</name>
</gene>
<comment type="caution">
    <text evidence="1">The sequence shown here is derived from an EMBL/GenBank/DDBJ whole genome shotgun (WGS) entry which is preliminary data.</text>
</comment>
<keyword evidence="2" id="KW-1185">Reference proteome</keyword>
<name>A0A918XJ66_9ACTN</name>
<protein>
    <submittedName>
        <fullName evidence="1">Uncharacterized protein</fullName>
    </submittedName>
</protein>
<accession>A0A918XJ66</accession>
<evidence type="ECO:0000313" key="1">
    <source>
        <dbReference type="EMBL" id="GHD33255.1"/>
    </source>
</evidence>
<proteinExistence type="predicted"/>
<reference evidence="1 2" key="1">
    <citation type="journal article" date="2014" name="Int. J. Syst. Evol. Microbiol.">
        <title>Complete genome sequence of Corynebacterium casei LMG S-19264T (=DSM 44701T), isolated from a smear-ripened cheese.</title>
        <authorList>
            <consortium name="US DOE Joint Genome Institute (JGI-PGF)"/>
            <person name="Walter F."/>
            <person name="Albersmeier A."/>
            <person name="Kalinowski J."/>
            <person name="Ruckert C."/>
        </authorList>
    </citation>
    <scope>NUCLEOTIDE SEQUENCE [LARGE SCALE GENOMIC DNA]</scope>
    <source>
        <strain evidence="1 2">KCTC 19473</strain>
    </source>
</reference>
<dbReference type="Proteomes" id="UP000654947">
    <property type="component" value="Unassembled WGS sequence"/>
</dbReference>
<evidence type="ECO:0000313" key="2">
    <source>
        <dbReference type="Proteomes" id="UP000654947"/>
    </source>
</evidence>